<gene>
    <name evidence="2" type="ordered locus">Sthe_3094</name>
</gene>
<protein>
    <recommendedName>
        <fullName evidence="4">ECF transporter S component</fullName>
    </recommendedName>
</protein>
<dbReference type="PANTHER" id="PTHR37815:SF3">
    <property type="entry name" value="UPF0397 PROTEIN SPR0429"/>
    <property type="match status" value="1"/>
</dbReference>
<feature type="transmembrane region" description="Helical" evidence="1">
    <location>
        <begin position="48"/>
        <end position="69"/>
    </location>
</feature>
<organism evidence="2 3">
    <name type="scientific">Sphaerobacter thermophilus (strain ATCC 49802 / DSM 20745 / KCCM 41009 / NCIMB 13125 / S 6022)</name>
    <dbReference type="NCBI Taxonomy" id="479434"/>
    <lineage>
        <taxon>Bacteria</taxon>
        <taxon>Pseudomonadati</taxon>
        <taxon>Thermomicrobiota</taxon>
        <taxon>Thermomicrobia</taxon>
        <taxon>Sphaerobacterales</taxon>
        <taxon>Sphaerobacterineae</taxon>
        <taxon>Sphaerobacteraceae</taxon>
        <taxon>Sphaerobacter</taxon>
    </lineage>
</organism>
<reference evidence="2 3" key="2">
    <citation type="journal article" date="2010" name="Stand. Genomic Sci.">
        <title>Complete genome sequence of Desulfohalobium retbaense type strain (HR(100)).</title>
        <authorList>
            <person name="Spring S."/>
            <person name="Nolan M."/>
            <person name="Lapidus A."/>
            <person name="Glavina Del Rio T."/>
            <person name="Copeland A."/>
            <person name="Tice H."/>
            <person name="Cheng J.F."/>
            <person name="Lucas S."/>
            <person name="Land M."/>
            <person name="Chen F."/>
            <person name="Bruce D."/>
            <person name="Goodwin L."/>
            <person name="Pitluck S."/>
            <person name="Ivanova N."/>
            <person name="Mavromatis K."/>
            <person name="Mikhailova N."/>
            <person name="Pati A."/>
            <person name="Chen A."/>
            <person name="Palaniappan K."/>
            <person name="Hauser L."/>
            <person name="Chang Y.J."/>
            <person name="Jeffries C.D."/>
            <person name="Munk C."/>
            <person name="Kiss H."/>
            <person name="Chain P."/>
            <person name="Han C."/>
            <person name="Brettin T."/>
            <person name="Detter J.C."/>
            <person name="Schuler E."/>
            <person name="Goker M."/>
            <person name="Rohde M."/>
            <person name="Bristow J."/>
            <person name="Eisen J.A."/>
            <person name="Markowitz V."/>
            <person name="Hugenholtz P."/>
            <person name="Kyrpides N.C."/>
            <person name="Klenk H.P."/>
        </authorList>
    </citation>
    <scope>NUCLEOTIDE SEQUENCE [LARGE SCALE GENOMIC DNA]</scope>
    <source>
        <strain evidence="3">ATCC 49802 / DSM 20745 / S 6022</strain>
    </source>
</reference>
<keyword evidence="3" id="KW-1185">Reference proteome</keyword>
<dbReference type="Pfam" id="PF07155">
    <property type="entry name" value="ECF-ribofla_trS"/>
    <property type="match status" value="1"/>
</dbReference>
<evidence type="ECO:0000313" key="2">
    <source>
        <dbReference type="EMBL" id="ACZ40494.1"/>
    </source>
</evidence>
<dbReference type="InParanoid" id="D1C9K1"/>
<dbReference type="GO" id="GO:0016020">
    <property type="term" value="C:membrane"/>
    <property type="evidence" value="ECO:0007669"/>
    <property type="project" value="InterPro"/>
</dbReference>
<dbReference type="AlphaFoldDB" id="D1C9K1"/>
<dbReference type="InterPro" id="IPR009825">
    <property type="entry name" value="ECF_substrate-spec-like"/>
</dbReference>
<keyword evidence="1" id="KW-0812">Transmembrane</keyword>
<keyword evidence="1" id="KW-0472">Membrane</keyword>
<dbReference type="OrthoDB" id="4550662at2"/>
<dbReference type="KEGG" id="sti:Sthe_3094"/>
<name>D1C9K1_SPHTD</name>
<feature type="transmembrane region" description="Helical" evidence="1">
    <location>
        <begin position="108"/>
        <end position="126"/>
    </location>
</feature>
<dbReference type="PANTHER" id="PTHR37815">
    <property type="entry name" value="UPF0397 PROTEIN BC_2624-RELATED"/>
    <property type="match status" value="1"/>
</dbReference>
<reference evidence="3" key="1">
    <citation type="submission" date="2009-11" db="EMBL/GenBank/DDBJ databases">
        <title>The complete chromosome 2 of Sphaerobacter thermophilus DSM 20745.</title>
        <authorList>
            <person name="Lucas S."/>
            <person name="Copeland A."/>
            <person name="Lapidus A."/>
            <person name="Glavina del Rio T."/>
            <person name="Dalin E."/>
            <person name="Tice H."/>
            <person name="Bruce D."/>
            <person name="Goodwin L."/>
            <person name="Pitluck S."/>
            <person name="Kyrpides N."/>
            <person name="Mavromatis K."/>
            <person name="Ivanova N."/>
            <person name="Mikhailova N."/>
            <person name="LaButti K.M."/>
            <person name="Clum A."/>
            <person name="Sun H.I."/>
            <person name="Brettin T."/>
            <person name="Detter J.C."/>
            <person name="Han C."/>
            <person name="Larimer F."/>
            <person name="Land M."/>
            <person name="Hauser L."/>
            <person name="Markowitz V."/>
            <person name="Cheng J.F."/>
            <person name="Hugenholtz P."/>
            <person name="Woyke T."/>
            <person name="Wu D."/>
            <person name="Steenblock K."/>
            <person name="Schneider S."/>
            <person name="Pukall R."/>
            <person name="Goeker M."/>
            <person name="Klenk H.P."/>
            <person name="Eisen J.A."/>
        </authorList>
    </citation>
    <scope>NUCLEOTIDE SEQUENCE [LARGE SCALE GENOMIC DNA]</scope>
    <source>
        <strain evidence="3">ATCC 49802 / DSM 20745 / S 6022</strain>
    </source>
</reference>
<feature type="transmembrane region" description="Helical" evidence="1">
    <location>
        <begin position="146"/>
        <end position="167"/>
    </location>
</feature>
<proteinExistence type="predicted"/>
<sequence length="184" mass="19440">MEPTRDRPRFELSARLVAIIGVMIAVVFVATFSVKIPIPGGYIHFGDIAIYFASFVFGPIVGLLAGALGPTLSDLLSYPSYAPGTFVIHGLQGLVAGMIGWRAGVPRMILAVIAGGAIIVGGYFLYDLAVVRVGLGVAVTDAGFNTLQAVTGAVVAIPLVLAVRQAYPPIATWTARRTWREEPE</sequence>
<dbReference type="HOGENOM" id="CLU_084705_1_0_0"/>
<feature type="transmembrane region" description="Helical" evidence="1">
    <location>
        <begin position="12"/>
        <end position="36"/>
    </location>
</feature>
<dbReference type="STRING" id="479434.Sthe_3094"/>
<evidence type="ECO:0008006" key="4">
    <source>
        <dbReference type="Google" id="ProtNLM"/>
    </source>
</evidence>
<evidence type="ECO:0000313" key="3">
    <source>
        <dbReference type="Proteomes" id="UP000002027"/>
    </source>
</evidence>
<dbReference type="Proteomes" id="UP000002027">
    <property type="component" value="Chromosome 2"/>
</dbReference>
<dbReference type="RefSeq" id="WP_012873529.1">
    <property type="nucleotide sequence ID" value="NC_013524.1"/>
</dbReference>
<dbReference type="EMBL" id="CP001824">
    <property type="protein sequence ID" value="ACZ40494.1"/>
    <property type="molecule type" value="Genomic_DNA"/>
</dbReference>
<dbReference type="Gene3D" id="1.10.1760.20">
    <property type="match status" value="1"/>
</dbReference>
<keyword evidence="1" id="KW-1133">Transmembrane helix</keyword>
<dbReference type="eggNOG" id="COG4720">
    <property type="taxonomic scope" value="Bacteria"/>
</dbReference>
<accession>D1C9K1</accession>
<evidence type="ECO:0000256" key="1">
    <source>
        <dbReference type="SAM" id="Phobius"/>
    </source>
</evidence>